<dbReference type="Gene3D" id="3.20.20.140">
    <property type="entry name" value="Metal-dependent hydrolases"/>
    <property type="match status" value="1"/>
</dbReference>
<dbReference type="eggNOG" id="COG1228">
    <property type="taxonomic scope" value="Bacteria"/>
</dbReference>
<organism evidence="2 3">
    <name type="scientific">Psychroflexus torquis (strain ATCC 700755 / CIP 106069 / ACAM 623)</name>
    <dbReference type="NCBI Taxonomy" id="313595"/>
    <lineage>
        <taxon>Bacteria</taxon>
        <taxon>Pseudomonadati</taxon>
        <taxon>Bacteroidota</taxon>
        <taxon>Flavobacteriia</taxon>
        <taxon>Flavobacteriales</taxon>
        <taxon>Flavobacteriaceae</taxon>
        <taxon>Psychroflexus</taxon>
    </lineage>
</organism>
<dbReference type="InterPro" id="IPR051781">
    <property type="entry name" value="Metallo-dep_Hydrolase"/>
</dbReference>
<dbReference type="STRING" id="313595.P700755_001131"/>
<dbReference type="HOGENOM" id="CLU_023620_6_1_10"/>
<proteinExistence type="predicted"/>
<gene>
    <name evidence="2" type="ordered locus">P700755_001131</name>
</gene>
<dbReference type="InterPro" id="IPR006680">
    <property type="entry name" value="Amidohydro-rel"/>
</dbReference>
<protein>
    <submittedName>
        <fullName evidence="2">Secreted metal-dependent hydrolase, amidohydrolase family protein</fullName>
    </submittedName>
</protein>
<dbReference type="Proteomes" id="UP000008514">
    <property type="component" value="Chromosome"/>
</dbReference>
<dbReference type="SUPFAM" id="SSF51556">
    <property type="entry name" value="Metallo-dependent hydrolases"/>
    <property type="match status" value="1"/>
</dbReference>
<dbReference type="PANTHER" id="PTHR43135">
    <property type="entry name" value="ALPHA-D-RIBOSE 1-METHYLPHOSPHONATE 5-TRIPHOSPHATE DIPHOSPHATASE"/>
    <property type="match status" value="1"/>
</dbReference>
<sequence>MFKIKLTLVLILIAFMGYGQNSFIIENVKVFDGEVIFESTSVKVENGVIIEIADVIKAFGETIIIDGKEKTLMPALSNAHVHAWQPELLNEAAKAGVLNVMDMHGMETYQSAMRQLKDSTNFARFYVAGYAATAPGGHGTQYGFPVPTLMGPKDAKNFVEDRVKANADYIKIIVTPSTATLHLETVAELIKEAHNAEKIAVVHVSRLEDAKDVISNDADGLVHIWRDKILENSELERLLESKTFFVIPTLLTTLKAFEVIGAGADKYLNKEELLQEVKKLYEAGIPILAGTDPPNLGINHGTDLYKELELLRESGMPIIEVLKAGTSNITTAFGLENTGFIKVGYTADLILIDGDLTEDIKNIGNINTVWKKGKQVKL</sequence>
<reference evidence="2" key="1">
    <citation type="submission" date="2006-03" db="EMBL/GenBank/DDBJ databases">
        <authorList>
            <person name="Bowman J."/>
            <person name="Ferriera S."/>
            <person name="Johnson J."/>
            <person name="Kravitz S."/>
            <person name="Halpern A."/>
            <person name="Remington K."/>
            <person name="Beeson K."/>
            <person name="Tran B."/>
            <person name="Rogers Y.-H."/>
            <person name="Friedman R."/>
            <person name="Venter J.C."/>
        </authorList>
    </citation>
    <scope>NUCLEOTIDE SEQUENCE [LARGE SCALE GENOMIC DNA]</scope>
    <source>
        <strain evidence="2">ATCC 700755</strain>
    </source>
</reference>
<feature type="domain" description="Amidohydrolase-related" evidence="1">
    <location>
        <begin position="72"/>
        <end position="376"/>
    </location>
</feature>
<keyword evidence="3" id="KW-1185">Reference proteome</keyword>
<dbReference type="KEGG" id="ptq:P700755_001131"/>
<dbReference type="Pfam" id="PF01979">
    <property type="entry name" value="Amidohydro_1"/>
    <property type="match status" value="1"/>
</dbReference>
<dbReference type="InterPro" id="IPR032466">
    <property type="entry name" value="Metal_Hydrolase"/>
</dbReference>
<evidence type="ECO:0000313" key="2">
    <source>
        <dbReference type="EMBL" id="AFU68095.1"/>
    </source>
</evidence>
<reference evidence="2" key="2">
    <citation type="submission" date="2012-09" db="EMBL/GenBank/DDBJ databases">
        <title>The complete sequence of Psychroflexus torquis an extreme psychrophile from sea-ice that is stimulated by light.</title>
        <authorList>
            <person name="Feng S."/>
            <person name="Powell S.M."/>
            <person name="Bowman J.P."/>
        </authorList>
    </citation>
    <scope>NUCLEOTIDE SEQUENCE [LARGE SCALE GENOMIC DNA]</scope>
    <source>
        <strain evidence="2">ATCC 700755</strain>
    </source>
</reference>
<dbReference type="PANTHER" id="PTHR43135:SF3">
    <property type="entry name" value="ALPHA-D-RIBOSE 1-METHYLPHOSPHONATE 5-TRIPHOSPHATE DIPHOSPHATASE"/>
    <property type="match status" value="1"/>
</dbReference>
<evidence type="ECO:0000259" key="1">
    <source>
        <dbReference type="Pfam" id="PF01979"/>
    </source>
</evidence>
<dbReference type="OrthoDB" id="9797498at2"/>
<evidence type="ECO:0000313" key="3">
    <source>
        <dbReference type="Proteomes" id="UP000008514"/>
    </source>
</evidence>
<dbReference type="GO" id="GO:0016810">
    <property type="term" value="F:hydrolase activity, acting on carbon-nitrogen (but not peptide) bonds"/>
    <property type="evidence" value="ECO:0007669"/>
    <property type="project" value="InterPro"/>
</dbReference>
<name>K4IRK9_PSYTT</name>
<keyword evidence="2" id="KW-0378">Hydrolase</keyword>
<accession>K4IRK9</accession>
<dbReference type="AlphaFoldDB" id="K4IRK9"/>
<dbReference type="InterPro" id="IPR011059">
    <property type="entry name" value="Metal-dep_hydrolase_composite"/>
</dbReference>
<dbReference type="RefSeq" id="WP_015023701.1">
    <property type="nucleotide sequence ID" value="NC_018721.1"/>
</dbReference>
<dbReference type="Gene3D" id="2.30.40.10">
    <property type="entry name" value="Urease, subunit C, domain 1"/>
    <property type="match status" value="1"/>
</dbReference>
<dbReference type="SUPFAM" id="SSF51338">
    <property type="entry name" value="Composite domain of metallo-dependent hydrolases"/>
    <property type="match status" value="1"/>
</dbReference>
<dbReference type="EMBL" id="CP003879">
    <property type="protein sequence ID" value="AFU68095.1"/>
    <property type="molecule type" value="Genomic_DNA"/>
</dbReference>